<dbReference type="InterPro" id="IPR054528">
    <property type="entry name" value="TcaA_5th"/>
</dbReference>
<dbReference type="Proteomes" id="UP000031829">
    <property type="component" value="Chromosome"/>
</dbReference>
<dbReference type="Pfam" id="PF22819">
    <property type="entry name" value="TcaA_5th"/>
    <property type="match status" value="1"/>
</dbReference>
<evidence type="ECO:0000259" key="2">
    <source>
        <dbReference type="Pfam" id="PF22819"/>
    </source>
</evidence>
<protein>
    <recommendedName>
        <fullName evidence="2">TcaA protein NTF2-like domain-containing protein</fullName>
    </recommendedName>
</protein>
<accession>A0A0B6AQ42</accession>
<feature type="compositionally biased region" description="Polar residues" evidence="1">
    <location>
        <begin position="184"/>
        <end position="198"/>
    </location>
</feature>
<reference evidence="3 4" key="1">
    <citation type="journal article" date="2015" name="Genome Announc.">
        <title>Complete genome sequences for 35 biothreat assay-relevant bacillus species.</title>
        <authorList>
            <person name="Johnson S.L."/>
            <person name="Daligault H.E."/>
            <person name="Davenport K.W."/>
            <person name="Jaissle J."/>
            <person name="Frey K.G."/>
            <person name="Ladner J.T."/>
            <person name="Broomall S.M."/>
            <person name="Bishop-Lilly K.A."/>
            <person name="Bruce D.C."/>
            <person name="Gibbons H.S."/>
            <person name="Coyne S.R."/>
            <person name="Lo C.C."/>
            <person name="Meincke L."/>
            <person name="Munk A.C."/>
            <person name="Koroleva G.I."/>
            <person name="Rosenzweig C.N."/>
            <person name="Palacios G.F."/>
            <person name="Redden C.L."/>
            <person name="Minogue T.D."/>
            <person name="Chain P.S."/>
        </authorList>
    </citation>
    <scope>NUCLEOTIDE SEQUENCE [LARGE SCALE GENOMIC DNA]</scope>
    <source>
        <strain evidence="4">ATCC 14581 / DSM 32 / JCM 2506 / NBRC 15308 / NCIMB 9376 / NCTC 10342 / NRRL B-14308 / VKM B-512</strain>
    </source>
</reference>
<sequence>MMNKRNTIIITVVSSILLSACQQEETLKDGNTMIVEKDAKKVLNEPKTQVESIQSIDLNKEAMSGKFITAWMTDYFSAFGKAVDQNSFDDLKAFLKADSSFYKEQNLLVENFTRQGIEQKKQTFHIVNWYEEPNHVFKIQTHEESLLKQPGKDPYTKICDRLYTAVYQNDTLKLSSVEPFDFSSKPNASTETPTTQTTDLHDYDGKWTTGNDNGSPIIQFLATSNSEATIKINSYQPPSKIRVSTVEQKNIRFENNQAAIEYENDGQGNKGTIVITLKENSISLLAKTDQNKKAKWGIPSGDYVLDTFEN</sequence>
<evidence type="ECO:0000256" key="1">
    <source>
        <dbReference type="SAM" id="MobiDB-lite"/>
    </source>
</evidence>
<feature type="domain" description="TcaA protein NTF2-like" evidence="2">
    <location>
        <begin position="68"/>
        <end position="177"/>
    </location>
</feature>
<proteinExistence type="predicted"/>
<gene>
    <name evidence="3" type="ORF">BG04_4982</name>
</gene>
<dbReference type="PROSITE" id="PS51257">
    <property type="entry name" value="PROKAR_LIPOPROTEIN"/>
    <property type="match status" value="1"/>
</dbReference>
<dbReference type="RefSeq" id="WP_013083349.1">
    <property type="nucleotide sequence ID" value="NZ_CP009920.1"/>
</dbReference>
<dbReference type="AlphaFoldDB" id="A0A0B6AQ42"/>
<dbReference type="GeneID" id="93642951"/>
<feature type="region of interest" description="Disordered" evidence="1">
    <location>
        <begin position="182"/>
        <end position="208"/>
    </location>
</feature>
<dbReference type="HOGENOM" id="CLU_896179_0_0_9"/>
<dbReference type="KEGG" id="bmeg:BG04_4982"/>
<organism evidence="3 4">
    <name type="scientific">Priestia megaterium (strain ATCC 14581 / DSM 32 / CCUG 1817 / JCM 2506 / NBRC 15308 / NCIMB 9376 / NCTC 10342 / NRRL B-14308 / VKM B-512 / Ford 19)</name>
    <name type="common">Bacillus megaterium</name>
    <dbReference type="NCBI Taxonomy" id="1348623"/>
    <lineage>
        <taxon>Bacteria</taxon>
        <taxon>Bacillati</taxon>
        <taxon>Bacillota</taxon>
        <taxon>Bacilli</taxon>
        <taxon>Bacillales</taxon>
        <taxon>Bacillaceae</taxon>
        <taxon>Priestia</taxon>
    </lineage>
</organism>
<dbReference type="EMBL" id="CP009920">
    <property type="protein sequence ID" value="AJI22773.1"/>
    <property type="molecule type" value="Genomic_DNA"/>
</dbReference>
<evidence type="ECO:0000313" key="3">
    <source>
        <dbReference type="EMBL" id="AJI22773.1"/>
    </source>
</evidence>
<evidence type="ECO:0000313" key="4">
    <source>
        <dbReference type="Proteomes" id="UP000031829"/>
    </source>
</evidence>
<name>A0A0B6AQ42_PRIM2</name>